<dbReference type="Pfam" id="PF01494">
    <property type="entry name" value="FAD_binding_3"/>
    <property type="match status" value="1"/>
</dbReference>
<keyword evidence="7" id="KW-0560">Oxidoreductase</keyword>
<keyword evidence="5" id="KW-0274">FAD</keyword>
<dbReference type="AlphaFoldDB" id="A0A0G4PRI7"/>
<keyword evidence="8" id="KW-0472">Membrane</keyword>
<dbReference type="SUPFAM" id="SSF51905">
    <property type="entry name" value="FAD/NAD(P)-binding domain"/>
    <property type="match status" value="1"/>
</dbReference>
<feature type="domain" description="FAD-binding" evidence="9">
    <location>
        <begin position="7"/>
        <end position="342"/>
    </location>
</feature>
<dbReference type="InterPro" id="IPR036188">
    <property type="entry name" value="FAD/NAD-bd_sf"/>
</dbReference>
<dbReference type="InterPro" id="IPR050562">
    <property type="entry name" value="FAD_mOase_fung"/>
</dbReference>
<proteinExistence type="inferred from homology"/>
<dbReference type="InterPro" id="IPR002938">
    <property type="entry name" value="FAD-bd"/>
</dbReference>
<dbReference type="PRINTS" id="PR00420">
    <property type="entry name" value="RNGMNOXGNASE"/>
</dbReference>
<protein>
    <submittedName>
        <fullName evidence="10">Aromatic-ring hydroxylase-like</fullName>
    </submittedName>
</protein>
<gene>
    <name evidence="10" type="ORF">PCAMFM013_S030g000065</name>
</gene>
<dbReference type="EMBL" id="HG793163">
    <property type="protein sequence ID" value="CRL28778.1"/>
    <property type="molecule type" value="Genomic_DNA"/>
</dbReference>
<keyword evidence="6" id="KW-1133">Transmembrane helix</keyword>
<dbReference type="STRING" id="1429867.A0A0G4PRI7"/>
<organism evidence="10 11">
    <name type="scientific">Penicillium camemberti (strain FM 013)</name>
    <dbReference type="NCBI Taxonomy" id="1429867"/>
    <lineage>
        <taxon>Eukaryota</taxon>
        <taxon>Fungi</taxon>
        <taxon>Dikarya</taxon>
        <taxon>Ascomycota</taxon>
        <taxon>Pezizomycotina</taxon>
        <taxon>Eurotiomycetes</taxon>
        <taxon>Eurotiomycetidae</taxon>
        <taxon>Eurotiales</taxon>
        <taxon>Aspergillaceae</taxon>
        <taxon>Penicillium</taxon>
    </lineage>
</organism>
<evidence type="ECO:0000256" key="7">
    <source>
        <dbReference type="ARBA" id="ARBA00023002"/>
    </source>
</evidence>
<dbReference type="GO" id="GO:0016020">
    <property type="term" value="C:membrane"/>
    <property type="evidence" value="ECO:0007669"/>
    <property type="project" value="UniProtKB-SubCell"/>
</dbReference>
<dbReference type="Proteomes" id="UP000053732">
    <property type="component" value="Unassembled WGS sequence"/>
</dbReference>
<evidence type="ECO:0000256" key="1">
    <source>
        <dbReference type="ARBA" id="ARBA00004370"/>
    </source>
</evidence>
<keyword evidence="11" id="KW-1185">Reference proteome</keyword>
<evidence type="ECO:0000256" key="8">
    <source>
        <dbReference type="ARBA" id="ARBA00023136"/>
    </source>
</evidence>
<evidence type="ECO:0000256" key="3">
    <source>
        <dbReference type="ARBA" id="ARBA00022630"/>
    </source>
</evidence>
<evidence type="ECO:0000313" key="10">
    <source>
        <dbReference type="EMBL" id="CRL28778.1"/>
    </source>
</evidence>
<accession>A0A0G4PRI7</accession>
<dbReference type="GO" id="GO:0004497">
    <property type="term" value="F:monooxygenase activity"/>
    <property type="evidence" value="ECO:0007669"/>
    <property type="project" value="InterPro"/>
</dbReference>
<sequence>MVPKSFKVIVVGGGPVGLTAAHALHHAGIDFVILESRSSAVLDQGASLVLASPSLRIMHQLGVLERLLKIGGELQHTQSMTRDGHHFVNSQSIFQVLKKNHGTAPVAFHRAQLIETLFESLPATAKDRYLLNKKVDSIESDETGVRVTCTDGSTYDGSIVIGADGVHSKTRRIMREQALKEDPQRDWDAAVPFPALYKCMWCSFPRVGDCGQATDTQSQDMSTMFLAGRERGWIFLYERLSEPTTSRVDYTEEDRQAFAAKFADFPVTDNLKVKDVYATRLTDGMANLEEGILKHWSWGRIVLAGDACHKFTPNAGRGLNNGIQDVVALCNGLHEILETRSEADLPDLVTLGKMFADYQQTRSAPLKSDGDQSLYLSRMHAWANWFSYFMSRYVLSYDWVLTWTLNSLAANEIRKSLVLNYIHVDEPFLASVEWEHPLREKAIE</sequence>
<keyword evidence="3" id="KW-0285">Flavoprotein</keyword>
<evidence type="ECO:0000313" key="11">
    <source>
        <dbReference type="Proteomes" id="UP000053732"/>
    </source>
</evidence>
<evidence type="ECO:0000256" key="5">
    <source>
        <dbReference type="ARBA" id="ARBA00022827"/>
    </source>
</evidence>
<dbReference type="Gene3D" id="3.50.50.60">
    <property type="entry name" value="FAD/NAD(P)-binding domain"/>
    <property type="match status" value="1"/>
</dbReference>
<dbReference type="PANTHER" id="PTHR47356">
    <property type="entry name" value="FAD-DEPENDENT MONOOXYGENASE ASQG-RELATED"/>
    <property type="match status" value="1"/>
</dbReference>
<dbReference type="PANTHER" id="PTHR47356:SF2">
    <property type="entry name" value="FAD-BINDING DOMAIN-CONTAINING PROTEIN-RELATED"/>
    <property type="match status" value="1"/>
</dbReference>
<comment type="subcellular location">
    <subcellularLocation>
        <location evidence="1">Membrane</location>
    </subcellularLocation>
</comment>
<name>A0A0G4PRI7_PENC3</name>
<evidence type="ECO:0000259" key="9">
    <source>
        <dbReference type="Pfam" id="PF01494"/>
    </source>
</evidence>
<reference evidence="10 11" key="1">
    <citation type="journal article" date="2014" name="Nat. Commun.">
        <title>Multiple recent horizontal transfers of a large genomic region in cheese making fungi.</title>
        <authorList>
            <person name="Cheeseman K."/>
            <person name="Ropars J."/>
            <person name="Renault P."/>
            <person name="Dupont J."/>
            <person name="Gouzy J."/>
            <person name="Branca A."/>
            <person name="Abraham A.L."/>
            <person name="Ceppi M."/>
            <person name="Conseiller E."/>
            <person name="Debuchy R."/>
            <person name="Malagnac F."/>
            <person name="Goarin A."/>
            <person name="Silar P."/>
            <person name="Lacoste S."/>
            <person name="Sallet E."/>
            <person name="Bensimon A."/>
            <person name="Giraud T."/>
            <person name="Brygoo Y."/>
        </authorList>
    </citation>
    <scope>NUCLEOTIDE SEQUENCE [LARGE SCALE GENOMIC DNA]</scope>
    <source>
        <strain evidence="11">FM 013</strain>
    </source>
</reference>
<evidence type="ECO:0000256" key="4">
    <source>
        <dbReference type="ARBA" id="ARBA00022692"/>
    </source>
</evidence>
<dbReference type="GO" id="GO:0071949">
    <property type="term" value="F:FAD binding"/>
    <property type="evidence" value="ECO:0007669"/>
    <property type="project" value="InterPro"/>
</dbReference>
<evidence type="ECO:0000256" key="6">
    <source>
        <dbReference type="ARBA" id="ARBA00022989"/>
    </source>
</evidence>
<evidence type="ECO:0000256" key="2">
    <source>
        <dbReference type="ARBA" id="ARBA00007992"/>
    </source>
</evidence>
<comment type="similarity">
    <text evidence="2">Belongs to the paxM FAD-dependent monooxygenase family.</text>
</comment>
<keyword evidence="4" id="KW-0812">Transmembrane</keyword>